<comment type="caution">
    <text evidence="1">The sequence shown here is derived from an EMBL/GenBank/DDBJ whole genome shotgun (WGS) entry which is preliminary data.</text>
</comment>
<accession>A0ACB8W5C6</accession>
<gene>
    <name evidence="1" type="ORF">L3Q82_011839</name>
</gene>
<organism evidence="1 2">
    <name type="scientific">Scortum barcoo</name>
    <name type="common">barcoo grunter</name>
    <dbReference type="NCBI Taxonomy" id="214431"/>
    <lineage>
        <taxon>Eukaryota</taxon>
        <taxon>Metazoa</taxon>
        <taxon>Chordata</taxon>
        <taxon>Craniata</taxon>
        <taxon>Vertebrata</taxon>
        <taxon>Euteleostomi</taxon>
        <taxon>Actinopterygii</taxon>
        <taxon>Neopterygii</taxon>
        <taxon>Teleostei</taxon>
        <taxon>Neoteleostei</taxon>
        <taxon>Acanthomorphata</taxon>
        <taxon>Eupercaria</taxon>
        <taxon>Centrarchiformes</taxon>
        <taxon>Terapontoidei</taxon>
        <taxon>Terapontidae</taxon>
        <taxon>Scortum</taxon>
    </lineage>
</organism>
<reference evidence="1" key="1">
    <citation type="submission" date="2022-04" db="EMBL/GenBank/DDBJ databases">
        <title>Jade perch genome.</title>
        <authorList>
            <person name="Chao B."/>
        </authorList>
    </citation>
    <scope>NUCLEOTIDE SEQUENCE</scope>
    <source>
        <strain evidence="1">CB-2022</strain>
    </source>
</reference>
<proteinExistence type="predicted"/>
<evidence type="ECO:0000313" key="2">
    <source>
        <dbReference type="Proteomes" id="UP000831701"/>
    </source>
</evidence>
<name>A0ACB8W5C6_9TELE</name>
<evidence type="ECO:0000313" key="1">
    <source>
        <dbReference type="EMBL" id="KAI3363207.1"/>
    </source>
</evidence>
<dbReference type="EMBL" id="CM041544">
    <property type="protein sequence ID" value="KAI3363207.1"/>
    <property type="molecule type" value="Genomic_DNA"/>
</dbReference>
<sequence length="1018" mass="112685">EPGSTLLRRRRERGRDWTGLIVPQTPAMAAAVWTGRGRRAVTALGTVTRSRSRSRSSPAALKSQYDAVVIGGGEICGRDLREKEQKCRKHWSCATAAYLQKGGLRTAVLERRHVLGGAAVSEEIFPGFHFSRCSYLLSLLRPHIYADLELKKHGLKVYKRDPHAFTPMLEEGVRGAPPRSLTLGADSGHEPKGDWQAFPEFVAYLEKLAGAIHPLLDAPPVDIPGVTAGSLRKRLAAAKTLMPLVKCGLKLGTNVPDFYEIITAPIMKILNRWFESEPLRATLATDAVIGAMTSPSNPGSGYVLLHHVMGELEKEVGAWGYVQGGMGGVSRAIANSARSHGVDIFTEKDVGQVLIGSDGAAKGVVLKDGTEIHSKFVLSNATPYVTFKNLTPQAALPPEFMKAVDQIDYTSPVTKINVAVDKLPNFLACPTPDGKPGPHHQCSIHLNCESVEVLETAYKEAMNGRPSSRPMLEMTIPSVLDPTLAPPGCHVVSLFTQFTPYHIEGREWTDQDREAFADTGPPVQQQEEQMDCDAATANPSDDATLSRRRRKRKKQEQVKQNESAERDDEDEDGVVESELDESESEAEVGAEEEKQGLQKEEEKEAKSAASHKYIATPAMAPSGIKGHHKTNARSTEEEPEWDVSSAFFANAASHIKPKGSSRKSKENKENESRRETNGTDTMTKKSASLTASGDQLTRELFTSMFFFLAEKGIQLVQEGQYAQAVSMFTEAIKCDPKDNRFFGNRSYCYYCLEQYPQALADAERSIQLAPDWPKGHFRKGSALMGMKRYSEAEKAMEQVLKLDKDCEEAVIDLFNCKVLQLMELGFEEGQSVLLLEKFSTVQAVLASCSDASRAGSQDPSAVQPGHILSRSFRSPCPSLWVGNVTTELTEKHLWDLFKMYGEIESIRVLHERFCAFVNFKNANMAARAMEKLNGYCIENTRLVVRYPDRRTQRALPFPLKTCLPVTQQAGAAAGSRRRGPVNGDECYFWRTTGCHFGDKCRYKHIPDQKGKDRKPWQP</sequence>
<keyword evidence="2" id="KW-1185">Reference proteome</keyword>
<feature type="non-terminal residue" evidence="1">
    <location>
        <position position="1"/>
    </location>
</feature>
<dbReference type="Proteomes" id="UP000831701">
    <property type="component" value="Chromosome 14"/>
</dbReference>
<protein>
    <submittedName>
        <fullName evidence="1">Uncharacterized protein</fullName>
    </submittedName>
</protein>